<evidence type="ECO:0000313" key="2">
    <source>
        <dbReference type="Proteomes" id="UP000799424"/>
    </source>
</evidence>
<sequence>MEDGDYCSKPENSWSIWSSLPTVPIRPVDLLHDSVVMTTDLRKKFNSVVQYFRDVERRFCTRRVSKGEDARLEDLTFYPLNLTDPFGTNPMKRDNFTQGYVTNGTFEGDLNFFATLAAVMDIPYKAHIKRLSKNDIENSVEWIKNKASQISVVPDGIGRMFLSDLMRYEDLMIDEMN</sequence>
<dbReference type="AlphaFoldDB" id="A0A6A6ZMF6"/>
<keyword evidence="2" id="KW-1185">Reference proteome</keyword>
<accession>A0A6A6ZMF6</accession>
<proteinExistence type="predicted"/>
<name>A0A6A6ZMF6_9PLEO</name>
<organism evidence="1 2">
    <name type="scientific">Ophiobolus disseminans</name>
    <dbReference type="NCBI Taxonomy" id="1469910"/>
    <lineage>
        <taxon>Eukaryota</taxon>
        <taxon>Fungi</taxon>
        <taxon>Dikarya</taxon>
        <taxon>Ascomycota</taxon>
        <taxon>Pezizomycotina</taxon>
        <taxon>Dothideomycetes</taxon>
        <taxon>Pleosporomycetidae</taxon>
        <taxon>Pleosporales</taxon>
        <taxon>Pleosporineae</taxon>
        <taxon>Phaeosphaeriaceae</taxon>
        <taxon>Ophiobolus</taxon>
    </lineage>
</organism>
<gene>
    <name evidence="1" type="ORF">CC86DRAFT_410663</name>
</gene>
<dbReference type="Proteomes" id="UP000799424">
    <property type="component" value="Unassembled WGS sequence"/>
</dbReference>
<protein>
    <submittedName>
        <fullName evidence="1">Uncharacterized protein</fullName>
    </submittedName>
</protein>
<dbReference type="EMBL" id="MU006235">
    <property type="protein sequence ID" value="KAF2822291.1"/>
    <property type="molecule type" value="Genomic_DNA"/>
</dbReference>
<reference evidence="1" key="1">
    <citation type="journal article" date="2020" name="Stud. Mycol.">
        <title>101 Dothideomycetes genomes: a test case for predicting lifestyles and emergence of pathogens.</title>
        <authorList>
            <person name="Haridas S."/>
            <person name="Albert R."/>
            <person name="Binder M."/>
            <person name="Bloem J."/>
            <person name="Labutti K."/>
            <person name="Salamov A."/>
            <person name="Andreopoulos B."/>
            <person name="Baker S."/>
            <person name="Barry K."/>
            <person name="Bills G."/>
            <person name="Bluhm B."/>
            <person name="Cannon C."/>
            <person name="Castanera R."/>
            <person name="Culley D."/>
            <person name="Daum C."/>
            <person name="Ezra D."/>
            <person name="Gonzalez J."/>
            <person name="Henrissat B."/>
            <person name="Kuo A."/>
            <person name="Liang C."/>
            <person name="Lipzen A."/>
            <person name="Lutzoni F."/>
            <person name="Magnuson J."/>
            <person name="Mondo S."/>
            <person name="Nolan M."/>
            <person name="Ohm R."/>
            <person name="Pangilinan J."/>
            <person name="Park H.-J."/>
            <person name="Ramirez L."/>
            <person name="Alfaro M."/>
            <person name="Sun H."/>
            <person name="Tritt A."/>
            <person name="Yoshinaga Y."/>
            <person name="Zwiers L.-H."/>
            <person name="Turgeon B."/>
            <person name="Goodwin S."/>
            <person name="Spatafora J."/>
            <person name="Crous P."/>
            <person name="Grigoriev I."/>
        </authorList>
    </citation>
    <scope>NUCLEOTIDE SEQUENCE</scope>
    <source>
        <strain evidence="1">CBS 113818</strain>
    </source>
</reference>
<evidence type="ECO:0000313" key="1">
    <source>
        <dbReference type="EMBL" id="KAF2822291.1"/>
    </source>
</evidence>